<keyword evidence="2" id="KW-1185">Reference proteome</keyword>
<proteinExistence type="predicted"/>
<accession>A0A6J5DXU1</accession>
<organism evidence="1 2">
    <name type="scientific">Paraburkholderia solisilvae</name>
    <dbReference type="NCBI Taxonomy" id="624376"/>
    <lineage>
        <taxon>Bacteria</taxon>
        <taxon>Pseudomonadati</taxon>
        <taxon>Pseudomonadota</taxon>
        <taxon>Betaproteobacteria</taxon>
        <taxon>Burkholderiales</taxon>
        <taxon>Burkholderiaceae</taxon>
        <taxon>Paraburkholderia</taxon>
    </lineage>
</organism>
<gene>
    <name evidence="1" type="ORF">LMG29739_03054</name>
</gene>
<name>A0A6J5DXU1_9BURK</name>
<evidence type="ECO:0000313" key="1">
    <source>
        <dbReference type="EMBL" id="CAB3759019.1"/>
    </source>
</evidence>
<protein>
    <submittedName>
        <fullName evidence="1">Uncharacterized protein</fullName>
    </submittedName>
</protein>
<dbReference type="AlphaFoldDB" id="A0A6J5DXU1"/>
<evidence type="ECO:0000313" key="2">
    <source>
        <dbReference type="Proteomes" id="UP000494329"/>
    </source>
</evidence>
<dbReference type="EMBL" id="CADIKF010000022">
    <property type="protein sequence ID" value="CAB3759019.1"/>
    <property type="molecule type" value="Genomic_DNA"/>
</dbReference>
<dbReference type="Proteomes" id="UP000494329">
    <property type="component" value="Unassembled WGS sequence"/>
</dbReference>
<sequence length="849" mass="92222">MAVTLTANALKKLVEGFGFGTEQYNAIVSAAARSDFLAGELNAFGGSAWKFKVGLPDSGISTESDGNLISIDPSWKESSDAFATTLAHELGHALLPGGTGGSPANNPYQAIANGLSNEGVALVSEYIVAIQLGLTGGQAGHMHSDANSTLTQQLNALALSMGINVNSVLFGSVSAQTLANPSSTLVSAAGQFYGKLPPSIALNLTYSEFYADWWIVSHCGMDPNKVDWNKIQGPTITYTNTTTNGKQVCSIDTKAIPLKDGSWLMISGEISLSGAVTSTLFGANGQISEQAKFDYSGFKTQDIFFGANGKATQQYNFNLDHSYTKYDFSTDGSQTATVFGINGQITEYAKFNASGFKIEDTFYGQNGKATQQYTFNLDHSYIRYDFSADGSQTATLYGVSGQITEYAKFNSSGFKTQDTFYGTNGKTIQQYNFNLDHSYTKYDFSADGSQTATLYGVSGQMTEYAKFNASGFKTQDTFYGTNGKATQQYNFNLDHSYTKYDFSTDGSQTATLYGVSGQMTEYAKFNSSGFKTQDTVYGATGKATQQYNFNLDHSYTKYDFSADGSQTATLYGVSGQMTEYAQFNASGYKTQDIFYGANGKATQQYNFNLDHSYTKYDFSADGSQTATLVNASGQVTEYAKFNIYGSKMQDVYFGADGKATKQFDFNLDGSYASHVFNSDGSQIAALFGSSGQITEYAAFNAKGFKTQDIFYNPNGTAKQEFDFNLDNSYASHVFNGAQELVGVFGANNVIHDFYQFTSNSLTEHDFFDYFGRQIEADRYNSGGSLTGFTKFAYNNDGSYWSNSYDPTGHLTAQSKYSGDGLLLQNNAVYEGGHSGGYFVNAQLVWSIQM</sequence>
<dbReference type="RefSeq" id="WP_175111759.1">
    <property type="nucleotide sequence ID" value="NZ_CADIKF010000022.1"/>
</dbReference>
<dbReference type="Gene3D" id="3.90.930.1">
    <property type="match status" value="4"/>
</dbReference>
<reference evidence="1 2" key="1">
    <citation type="submission" date="2020-04" db="EMBL/GenBank/DDBJ databases">
        <authorList>
            <person name="De Canck E."/>
        </authorList>
    </citation>
    <scope>NUCLEOTIDE SEQUENCE [LARGE SCALE GENOMIC DNA]</scope>
    <source>
        <strain evidence="1 2">LMG 29739</strain>
    </source>
</reference>